<evidence type="ECO:0000313" key="2">
    <source>
        <dbReference type="EMBL" id="MBB4939508.1"/>
    </source>
</evidence>
<reference evidence="2 3" key="1">
    <citation type="submission" date="2020-08" db="EMBL/GenBank/DDBJ databases">
        <title>Sequencing the genomes of 1000 actinobacteria strains.</title>
        <authorList>
            <person name="Klenk H.-P."/>
        </authorList>
    </citation>
    <scope>NUCLEOTIDE SEQUENCE [LARGE SCALE GENOMIC DNA]</scope>
    <source>
        <strain evidence="2 3">DSM 43023</strain>
    </source>
</reference>
<protein>
    <recommendedName>
        <fullName evidence="4">CU044_5270 family protein</fullName>
    </recommendedName>
</protein>
<dbReference type="RefSeq" id="WP_184755476.1">
    <property type="nucleotide sequence ID" value="NZ_BAABEK010000007.1"/>
</dbReference>
<gene>
    <name evidence="2" type="ORF">FHR32_003813</name>
</gene>
<accession>A0A7W7WA32</accession>
<evidence type="ECO:0008006" key="4">
    <source>
        <dbReference type="Google" id="ProtNLM"/>
    </source>
</evidence>
<name>A0A7W7WA32_9ACTN</name>
<evidence type="ECO:0000256" key="1">
    <source>
        <dbReference type="SAM" id="MobiDB-lite"/>
    </source>
</evidence>
<proteinExistence type="predicted"/>
<dbReference type="AlphaFoldDB" id="A0A7W7WA32"/>
<comment type="caution">
    <text evidence="2">The sequence shown here is derived from an EMBL/GenBank/DDBJ whole genome shotgun (WGS) entry which is preliminary data.</text>
</comment>
<evidence type="ECO:0000313" key="3">
    <source>
        <dbReference type="Proteomes" id="UP000534286"/>
    </source>
</evidence>
<dbReference type="Proteomes" id="UP000534286">
    <property type="component" value="Unassembled WGS sequence"/>
</dbReference>
<sequence>MKFVTTPLRPLIALGLAAAGVITLSGPPDMPDLRLVAATRSVTAPAEGAYWHTRTLSKTTHPRQLGHGANRYWMEEQELVEEWASPDGRAWFGYRPLGVRPKSPADEKAWRRDGSPAKWNRTAEGTVVSLSTEPDKGRVGPVRGAKGLPVTTFFLDEQRLTYEELQRLPADPARLKTWLGEAARVAKTPDGAVDGYLTYTLSSLLHKLPVPKEVRTAAYQALSTMPGVRSLGKVKDARGRTGEGLSIDHGQTRQKKDTYTDKTEVIVDTDAMVLLASDLTTTLNGKPFPSRTTTTTVLQVGWTDDKPSVPALP</sequence>
<keyword evidence="3" id="KW-1185">Reference proteome</keyword>
<organism evidence="2 3">
    <name type="scientific">Streptosporangium album</name>
    <dbReference type="NCBI Taxonomy" id="47479"/>
    <lineage>
        <taxon>Bacteria</taxon>
        <taxon>Bacillati</taxon>
        <taxon>Actinomycetota</taxon>
        <taxon>Actinomycetes</taxon>
        <taxon>Streptosporangiales</taxon>
        <taxon>Streptosporangiaceae</taxon>
        <taxon>Streptosporangium</taxon>
    </lineage>
</organism>
<feature type="region of interest" description="Disordered" evidence="1">
    <location>
        <begin position="235"/>
        <end position="257"/>
    </location>
</feature>
<dbReference type="EMBL" id="JACHJU010000001">
    <property type="protein sequence ID" value="MBB4939508.1"/>
    <property type="molecule type" value="Genomic_DNA"/>
</dbReference>